<gene>
    <name evidence="2" type="ORF">G1H19_11830</name>
</gene>
<accession>A0A7K3WG29</accession>
<keyword evidence="1" id="KW-0472">Membrane</keyword>
<keyword evidence="3" id="KW-1185">Reference proteome</keyword>
<evidence type="ECO:0000313" key="2">
    <source>
        <dbReference type="EMBL" id="NEL54690.1"/>
    </source>
</evidence>
<keyword evidence="1" id="KW-1133">Transmembrane helix</keyword>
<evidence type="ECO:0000313" key="3">
    <source>
        <dbReference type="Proteomes" id="UP000470470"/>
    </source>
</evidence>
<evidence type="ECO:0000256" key="1">
    <source>
        <dbReference type="SAM" id="Phobius"/>
    </source>
</evidence>
<protein>
    <submittedName>
        <fullName evidence="2">Uncharacterized protein</fullName>
    </submittedName>
</protein>
<comment type="caution">
    <text evidence="2">The sequence shown here is derived from an EMBL/GenBank/DDBJ whole genome shotgun (WGS) entry which is preliminary data.</text>
</comment>
<name>A0A7K3WG29_9ACTN</name>
<dbReference type="EMBL" id="JAAGWK010000016">
    <property type="protein sequence ID" value="NEL54690.1"/>
    <property type="molecule type" value="Genomic_DNA"/>
</dbReference>
<dbReference type="Proteomes" id="UP000470470">
    <property type="component" value="Unassembled WGS sequence"/>
</dbReference>
<reference evidence="2 3" key="1">
    <citation type="submission" date="2020-02" db="EMBL/GenBank/DDBJ databases">
        <title>The whole genome sequence of CPCC 205119.</title>
        <authorList>
            <person name="Jiang Z."/>
        </authorList>
    </citation>
    <scope>NUCLEOTIDE SEQUENCE [LARGE SCALE GENOMIC DNA]</scope>
    <source>
        <strain evidence="2 3">CPCC 205119</strain>
    </source>
</reference>
<proteinExistence type="predicted"/>
<keyword evidence="1" id="KW-0812">Transmembrane</keyword>
<feature type="transmembrane region" description="Helical" evidence="1">
    <location>
        <begin position="133"/>
        <end position="150"/>
    </location>
</feature>
<dbReference type="RefSeq" id="WP_152731096.1">
    <property type="nucleotide sequence ID" value="NZ_JAABOZ010000001.1"/>
</dbReference>
<sequence>MMVAMMTMCLVSLGLPLLGWWVGGRSMALRVLTRDQAGACSEAVQGCSLTPAQQANVRRAMSSGRRLDDPAERAAVVGWAQATIDRDAARARRRPVAHRALRVALVLWGAAMLVGTVYVVAHSHVEDVPVFPLAWYALFAALTLHHRATLRRVVRNNSDVEVRQPVAA</sequence>
<feature type="transmembrane region" description="Helical" evidence="1">
    <location>
        <begin position="100"/>
        <end position="121"/>
    </location>
</feature>
<feature type="transmembrane region" description="Helical" evidence="1">
    <location>
        <begin position="6"/>
        <end position="24"/>
    </location>
</feature>
<organism evidence="2 3">
    <name type="scientific">Goekera deserti</name>
    <dbReference type="NCBI Taxonomy" id="2497753"/>
    <lineage>
        <taxon>Bacteria</taxon>
        <taxon>Bacillati</taxon>
        <taxon>Actinomycetota</taxon>
        <taxon>Actinomycetes</taxon>
        <taxon>Geodermatophilales</taxon>
        <taxon>Geodermatophilaceae</taxon>
        <taxon>Goekera</taxon>
    </lineage>
</organism>
<dbReference type="AlphaFoldDB" id="A0A7K3WG29"/>